<evidence type="ECO:0000256" key="11">
    <source>
        <dbReference type="ARBA" id="ARBA00063442"/>
    </source>
</evidence>
<dbReference type="CDD" id="cd12286">
    <property type="entry name" value="RRM_Man1"/>
    <property type="match status" value="1"/>
</dbReference>
<dbReference type="GO" id="GO:0005637">
    <property type="term" value="C:nuclear inner membrane"/>
    <property type="evidence" value="ECO:0007669"/>
    <property type="project" value="UniProtKB-SubCell"/>
</dbReference>
<dbReference type="Proteomes" id="UP000215335">
    <property type="component" value="Unassembled WGS sequence"/>
</dbReference>
<dbReference type="SMART" id="SM00540">
    <property type="entry name" value="LEM"/>
    <property type="match status" value="1"/>
</dbReference>
<dbReference type="GO" id="GO:0031490">
    <property type="term" value="F:chromatin DNA binding"/>
    <property type="evidence" value="ECO:0007669"/>
    <property type="project" value="TreeGrafter"/>
</dbReference>
<evidence type="ECO:0000256" key="6">
    <source>
        <dbReference type="ARBA" id="ARBA00022989"/>
    </source>
</evidence>
<dbReference type="Pfam" id="PF03020">
    <property type="entry name" value="LEM"/>
    <property type="match status" value="1"/>
</dbReference>
<dbReference type="STRING" id="543379.A0A232F7P4"/>
<dbReference type="Gene3D" id="3.30.70.330">
    <property type="match status" value="1"/>
</dbReference>
<dbReference type="Pfam" id="PF09402">
    <property type="entry name" value="MSC"/>
    <property type="match status" value="1"/>
</dbReference>
<name>A0A232F7P4_9HYME</name>
<dbReference type="Gene3D" id="1.10.720.40">
    <property type="match status" value="1"/>
</dbReference>
<dbReference type="FunFam" id="3.30.70.330:FF:000176">
    <property type="entry name" value="Inner nuclear membrane protein Man1"/>
    <property type="match status" value="1"/>
</dbReference>
<dbReference type="InterPro" id="IPR052277">
    <property type="entry name" value="INM_ESCRT-Associated"/>
</dbReference>
<feature type="region of interest" description="Disordered" evidence="13">
    <location>
        <begin position="41"/>
        <end position="100"/>
    </location>
</feature>
<keyword evidence="10" id="KW-0539">Nucleus</keyword>
<proteinExistence type="predicted"/>
<keyword evidence="9" id="KW-0206">Cytoskeleton</keyword>
<dbReference type="InterPro" id="IPR003887">
    <property type="entry name" value="LEM_dom"/>
</dbReference>
<dbReference type="InterPro" id="IPR041885">
    <property type="entry name" value="MAN1_winged_helix_dom"/>
</dbReference>
<feature type="transmembrane region" description="Helical" evidence="14">
    <location>
        <begin position="376"/>
        <end position="399"/>
    </location>
</feature>
<dbReference type="EMBL" id="NNAY01000707">
    <property type="protein sequence ID" value="OXU26861.1"/>
    <property type="molecule type" value="Genomic_DNA"/>
</dbReference>
<keyword evidence="7" id="KW-0007">Acetylation</keyword>
<dbReference type="CDD" id="cd12934">
    <property type="entry name" value="LEM"/>
    <property type="match status" value="1"/>
</dbReference>
<dbReference type="FunFam" id="1.10.720.40:FF:000001">
    <property type="entry name" value="LEM domain containing 2, isoform CRA_a"/>
    <property type="match status" value="1"/>
</dbReference>
<accession>A0A232F7P4</accession>
<organism evidence="16 17">
    <name type="scientific">Trichomalopsis sarcophagae</name>
    <dbReference type="NCBI Taxonomy" id="543379"/>
    <lineage>
        <taxon>Eukaryota</taxon>
        <taxon>Metazoa</taxon>
        <taxon>Ecdysozoa</taxon>
        <taxon>Arthropoda</taxon>
        <taxon>Hexapoda</taxon>
        <taxon>Insecta</taxon>
        <taxon>Pterygota</taxon>
        <taxon>Neoptera</taxon>
        <taxon>Endopterygota</taxon>
        <taxon>Hymenoptera</taxon>
        <taxon>Apocrita</taxon>
        <taxon>Proctotrupomorpha</taxon>
        <taxon>Chalcidoidea</taxon>
        <taxon>Pteromalidae</taxon>
        <taxon>Pteromalinae</taxon>
        <taxon>Trichomalopsis</taxon>
    </lineage>
</organism>
<keyword evidence="17" id="KW-1185">Reference proteome</keyword>
<gene>
    <name evidence="16" type="ORF">TSAR_010602</name>
</gene>
<dbReference type="PANTHER" id="PTHR13428">
    <property type="entry name" value="INNER NUCLEAR MEMBRANE PROTEIN MAN1 LEM DOMAIN CONTAINING PROTEIN"/>
    <property type="match status" value="1"/>
</dbReference>
<feature type="region of interest" description="Disordered" evidence="13">
    <location>
        <begin position="255"/>
        <end position="274"/>
    </location>
</feature>
<evidence type="ECO:0000256" key="5">
    <source>
        <dbReference type="ARBA" id="ARBA00022692"/>
    </source>
</evidence>
<evidence type="ECO:0000256" key="14">
    <source>
        <dbReference type="SAM" id="Phobius"/>
    </source>
</evidence>
<dbReference type="AlphaFoldDB" id="A0A232F7P4"/>
<keyword evidence="4" id="KW-0597">Phosphoprotein</keyword>
<feature type="compositionally biased region" description="Basic and acidic residues" evidence="13">
    <location>
        <begin position="212"/>
        <end position="224"/>
    </location>
</feature>
<dbReference type="InterPro" id="IPR035979">
    <property type="entry name" value="RBD_domain_sf"/>
</dbReference>
<evidence type="ECO:0000256" key="12">
    <source>
        <dbReference type="ARBA" id="ARBA00069076"/>
    </source>
</evidence>
<feature type="compositionally biased region" description="Polar residues" evidence="13">
    <location>
        <begin position="225"/>
        <end position="236"/>
    </location>
</feature>
<dbReference type="PANTHER" id="PTHR13428:SF12">
    <property type="entry name" value="INNER NUCLEAR MEMBRANE PROTEIN MAN1"/>
    <property type="match status" value="1"/>
</dbReference>
<evidence type="ECO:0000256" key="13">
    <source>
        <dbReference type="SAM" id="MobiDB-lite"/>
    </source>
</evidence>
<keyword evidence="6 14" id="KW-1133">Transmembrane helix</keyword>
<evidence type="ECO:0000256" key="1">
    <source>
        <dbReference type="ARBA" id="ARBA00004186"/>
    </source>
</evidence>
<evidence type="ECO:0000259" key="15">
    <source>
        <dbReference type="PROSITE" id="PS50954"/>
    </source>
</evidence>
<comment type="caution">
    <text evidence="16">The sequence shown here is derived from an EMBL/GenBank/DDBJ whole genome shotgun (WGS) entry which is preliminary data.</text>
</comment>
<dbReference type="SUPFAM" id="SSF54928">
    <property type="entry name" value="RNA-binding domain, RBD"/>
    <property type="match status" value="1"/>
</dbReference>
<feature type="region of interest" description="Disordered" evidence="13">
    <location>
        <begin position="310"/>
        <end position="342"/>
    </location>
</feature>
<sequence length="846" mass="94059">MSVETLSDSELRIKLSEYGYPVGPVTQTTRKILVKKLKTLMESRGSAGSRHSMAARYSSDDTDDDTSASAKNKKKKAPLTTRRQTLANPMPPPATAPIPSMLTAKNAVKKRTSRNLQAADSEDLDVNNVVPVIHTPPPSRTEKIFAKNTKPSKDNNDGLETGSDSDAVEEVPPSPPSSPPVTKFGVGTTKLYNDRAPLTAADVNSPKSYETNWRRTLRESHDTNLRTSTSISTPTSKNERYSVNLPKASTILDSARNDSLSSSKDSTKNDDILSNYDTPYLSEFTRRLSVQASVNLPSLSKTSLKGTKYRLSGLNSTPEAKDSDSNGHFNSPLRPTYPSSSSMTYVTSSLDKTRDVNKVFKSSTVPREEVKNNQNLISMVLVIVLALFFGGLAIVYLGLEGKNDTFPLLPADSDIPICSPVAYDQNKPGSNCVPEESVKDTLQLIKRLHPVLLKRAIAAECYSAKESPYLSTNEIIHMFSNTESQEVRVKESLHMAHLLIFKNPKWGMSLIEIADGNDMPQILDTMEKVFLTRIDGKVGVLIPEPDLPLQCLVRKRILTVFTSLLIAAFGALVVIGCQKLVLAYWRHKKNAEKEVFNLVSEIISMLELHHQSFATTSPGGTQESYLAINHIRDNLIPPKDRKKLAGLWDKAVKFLDENESRIRREVQLVSGEEFQVWRWLPSNSTAPNSPGASATPKMSKVWQGSAFETMEGSVNSPACSPTPCLKIRHMFDPDVEFEEDWETKVKDAILEKCGESVKILHIKVDRGSREGCVYMKCMSQEDAGKAYKALHGCWFDGHLVTVKYLRLERYHERFPEAVNFTTPLKPSNNQRLSMQAHYWTNSSEAN</sequence>
<keyword evidence="8 14" id="KW-0472">Membrane</keyword>
<evidence type="ECO:0000256" key="7">
    <source>
        <dbReference type="ARBA" id="ARBA00022990"/>
    </source>
</evidence>
<dbReference type="InterPro" id="IPR018996">
    <property type="entry name" value="Man1/Src1-like_C"/>
</dbReference>
<dbReference type="OrthoDB" id="118234at2759"/>
<evidence type="ECO:0000256" key="4">
    <source>
        <dbReference type="ARBA" id="ARBA00022553"/>
    </source>
</evidence>
<feature type="domain" description="LEM" evidence="15">
    <location>
        <begin position="1"/>
        <end position="44"/>
    </location>
</feature>
<evidence type="ECO:0000256" key="8">
    <source>
        <dbReference type="ARBA" id="ARBA00023136"/>
    </source>
</evidence>
<comment type="subunit">
    <text evidence="11">Interacts (via N-terminus) with LMNA isoform C (via C-terminus) (in vitro). Interacts (via LEM domain) with BANF1. Interacts (via C-terminus) with CHMP7. Interacts (via N-terminus) with tubulin; the interaction causes microtubule bundling and stabilization (in vitro).</text>
</comment>
<evidence type="ECO:0000256" key="2">
    <source>
        <dbReference type="ARBA" id="ARBA00004473"/>
    </source>
</evidence>
<dbReference type="InterPro" id="IPR012677">
    <property type="entry name" value="Nucleotide-bd_a/b_plait_sf"/>
</dbReference>
<dbReference type="InterPro" id="IPR034394">
    <property type="entry name" value="Man1_RRM"/>
</dbReference>
<reference evidence="16 17" key="1">
    <citation type="journal article" date="2017" name="Curr. Biol.">
        <title>The Evolution of Venom by Co-option of Single-Copy Genes.</title>
        <authorList>
            <person name="Martinson E.O."/>
            <person name="Mrinalini"/>
            <person name="Kelkar Y.D."/>
            <person name="Chang C.H."/>
            <person name="Werren J.H."/>
        </authorList>
    </citation>
    <scope>NUCLEOTIDE SEQUENCE [LARGE SCALE GENOMIC DNA]</scope>
    <source>
        <strain evidence="16 17">Alberta</strain>
        <tissue evidence="16">Whole body</tissue>
    </source>
</reference>
<dbReference type="InterPro" id="IPR011015">
    <property type="entry name" value="LEM/LEM-like_dom_sf"/>
</dbReference>
<dbReference type="GO" id="GO:0006998">
    <property type="term" value="P:nuclear envelope organization"/>
    <property type="evidence" value="ECO:0007669"/>
    <property type="project" value="TreeGrafter"/>
</dbReference>
<evidence type="ECO:0000256" key="9">
    <source>
        <dbReference type="ARBA" id="ARBA00023212"/>
    </source>
</evidence>
<evidence type="ECO:0000313" key="16">
    <source>
        <dbReference type="EMBL" id="OXU26861.1"/>
    </source>
</evidence>
<feature type="compositionally biased region" description="Basic and acidic residues" evidence="13">
    <location>
        <begin position="140"/>
        <end position="156"/>
    </location>
</feature>
<dbReference type="SUPFAM" id="SSF63451">
    <property type="entry name" value="LEM domain"/>
    <property type="match status" value="1"/>
</dbReference>
<dbReference type="GO" id="GO:0030514">
    <property type="term" value="P:negative regulation of BMP signaling pathway"/>
    <property type="evidence" value="ECO:0007669"/>
    <property type="project" value="TreeGrafter"/>
</dbReference>
<feature type="region of interest" description="Disordered" evidence="13">
    <location>
        <begin position="129"/>
        <end position="249"/>
    </location>
</feature>
<dbReference type="FunFam" id="1.10.10.1180:FF:000002">
    <property type="entry name" value="LEM domain-containing protein 2"/>
    <property type="match status" value="1"/>
</dbReference>
<dbReference type="GO" id="GO:0005819">
    <property type="term" value="C:spindle"/>
    <property type="evidence" value="ECO:0007669"/>
    <property type="project" value="UniProtKB-SubCell"/>
</dbReference>
<evidence type="ECO:0000313" key="17">
    <source>
        <dbReference type="Proteomes" id="UP000215335"/>
    </source>
</evidence>
<comment type="subcellular location">
    <subcellularLocation>
        <location evidence="1">Cytoplasm</location>
        <location evidence="1">Cytoskeleton</location>
        <location evidence="1">Spindle</location>
    </subcellularLocation>
    <subcellularLocation>
        <location evidence="2">Nucleus inner membrane</location>
        <topology evidence="2">Multi-pass membrane protein</topology>
    </subcellularLocation>
</comment>
<dbReference type="Gene3D" id="1.10.10.1180">
    <property type="entry name" value="MAN1, winged-helix domain"/>
    <property type="match status" value="1"/>
</dbReference>
<evidence type="ECO:0000256" key="3">
    <source>
        <dbReference type="ARBA" id="ARBA00022490"/>
    </source>
</evidence>
<protein>
    <recommendedName>
        <fullName evidence="12">LEM domain-containing protein 2</fullName>
    </recommendedName>
</protein>
<keyword evidence="5 14" id="KW-0812">Transmembrane</keyword>
<evidence type="ECO:0000256" key="10">
    <source>
        <dbReference type="ARBA" id="ARBA00023242"/>
    </source>
</evidence>
<keyword evidence="3" id="KW-0963">Cytoplasm</keyword>
<feature type="transmembrane region" description="Helical" evidence="14">
    <location>
        <begin position="557"/>
        <end position="585"/>
    </location>
</feature>
<dbReference type="PROSITE" id="PS50954">
    <property type="entry name" value="LEM"/>
    <property type="match status" value="1"/>
</dbReference>